<name>A0A3S3PRD5_9ACAR</name>
<dbReference type="InterPro" id="IPR032675">
    <property type="entry name" value="LRR_dom_sf"/>
</dbReference>
<sequence>MWIEKKLNSVSLDSLLYKCVKKCCEQHSPSEASQHCPNGKQLISFVNTNAALTNRPLLTTGDAFKLPLHIRQEVVDYLVRERVAVNATFLCDLLREGGVHELDLWTLAEVNDYNANDMSIILNTLAENTSNLKELSIGGSWIYNSRLVNGALQRLLSALSSSKLTSLRIQQTSLQQLLTILESCPNLKRLIISQPSFSDKDVFTIEEQLQTQSSLQFASIRRSLRELHIPSSIRKGGLFKLLHLFPNIQWLKCARFEWLLDALVDDIGSPILPASDEHYSVLRTLNRLRGLTITHPLSRNSVLRIVACCPMVEELSLEVQDGMQLNPIVQLSHLKKLHFHNSPNLSTSFIEQVIPVLQKIGFNLDSLSVEQFDVVDLKDLAYLCPNLKSLSAQWFTIIGCNHSSQQFLTRAEREAVRNRFANLRHIRLRPRVEGTVHPECVKFVLGRAHLIEDIELYCCHNLNDTHIQQLKATNHFKKLKSFILRHGHSVTKKAIRHLTFHSSCLQYIDCGRPTLSKAELVPNDDEDGDGNGNADDEDDDDNGDFDNENFDNEF</sequence>
<protein>
    <submittedName>
        <fullName evidence="2">Uncharacterized protein</fullName>
    </submittedName>
</protein>
<organism evidence="2 3">
    <name type="scientific">Dinothrombium tinctorium</name>
    <dbReference type="NCBI Taxonomy" id="1965070"/>
    <lineage>
        <taxon>Eukaryota</taxon>
        <taxon>Metazoa</taxon>
        <taxon>Ecdysozoa</taxon>
        <taxon>Arthropoda</taxon>
        <taxon>Chelicerata</taxon>
        <taxon>Arachnida</taxon>
        <taxon>Acari</taxon>
        <taxon>Acariformes</taxon>
        <taxon>Trombidiformes</taxon>
        <taxon>Prostigmata</taxon>
        <taxon>Anystina</taxon>
        <taxon>Parasitengona</taxon>
        <taxon>Trombidioidea</taxon>
        <taxon>Trombidiidae</taxon>
        <taxon>Dinothrombium</taxon>
    </lineage>
</organism>
<proteinExistence type="predicted"/>
<evidence type="ECO:0000313" key="3">
    <source>
        <dbReference type="Proteomes" id="UP000285301"/>
    </source>
</evidence>
<comment type="caution">
    <text evidence="2">The sequence shown here is derived from an EMBL/GenBank/DDBJ whole genome shotgun (WGS) entry which is preliminary data.</text>
</comment>
<reference evidence="2 3" key="1">
    <citation type="journal article" date="2018" name="Gigascience">
        <title>Genomes of trombidid mites reveal novel predicted allergens and laterally-transferred genes associated with secondary metabolism.</title>
        <authorList>
            <person name="Dong X."/>
            <person name="Chaisiri K."/>
            <person name="Xia D."/>
            <person name="Armstrong S.D."/>
            <person name="Fang Y."/>
            <person name="Donnelly M.J."/>
            <person name="Kadowaki T."/>
            <person name="McGarry J.W."/>
            <person name="Darby A.C."/>
            <person name="Makepeace B.L."/>
        </authorList>
    </citation>
    <scope>NUCLEOTIDE SEQUENCE [LARGE SCALE GENOMIC DNA]</scope>
    <source>
        <strain evidence="2">UoL-WK</strain>
    </source>
</reference>
<accession>A0A3S3PRD5</accession>
<evidence type="ECO:0000256" key="1">
    <source>
        <dbReference type="SAM" id="MobiDB-lite"/>
    </source>
</evidence>
<dbReference type="AlphaFoldDB" id="A0A3S3PRD5"/>
<gene>
    <name evidence="2" type="ORF">B4U79_16184</name>
</gene>
<dbReference type="SUPFAM" id="SSF52047">
    <property type="entry name" value="RNI-like"/>
    <property type="match status" value="1"/>
</dbReference>
<feature type="region of interest" description="Disordered" evidence="1">
    <location>
        <begin position="518"/>
        <end position="554"/>
    </location>
</feature>
<dbReference type="Gene3D" id="3.80.10.10">
    <property type="entry name" value="Ribonuclease Inhibitor"/>
    <property type="match status" value="1"/>
</dbReference>
<dbReference type="Proteomes" id="UP000285301">
    <property type="component" value="Unassembled WGS sequence"/>
</dbReference>
<keyword evidence="3" id="KW-1185">Reference proteome</keyword>
<dbReference type="EMBL" id="NCKU01003921">
    <property type="protein sequence ID" value="RWS06726.1"/>
    <property type="molecule type" value="Genomic_DNA"/>
</dbReference>
<feature type="compositionally biased region" description="Acidic residues" evidence="1">
    <location>
        <begin position="522"/>
        <end position="554"/>
    </location>
</feature>
<evidence type="ECO:0000313" key="2">
    <source>
        <dbReference type="EMBL" id="RWS06726.1"/>
    </source>
</evidence>
<dbReference type="OrthoDB" id="63112at2759"/>